<evidence type="ECO:0000313" key="2">
    <source>
        <dbReference type="EMBL" id="EKC75312.1"/>
    </source>
</evidence>
<proteinExistence type="predicted"/>
<organism evidence="2">
    <name type="scientific">human gut metagenome</name>
    <dbReference type="NCBI Taxonomy" id="408170"/>
    <lineage>
        <taxon>unclassified sequences</taxon>
        <taxon>metagenomes</taxon>
        <taxon>organismal metagenomes</taxon>
    </lineage>
</organism>
<evidence type="ECO:0000256" key="1">
    <source>
        <dbReference type="SAM" id="MobiDB-lite"/>
    </source>
</evidence>
<accession>K1TQC6</accession>
<dbReference type="GO" id="GO:0032259">
    <property type="term" value="P:methylation"/>
    <property type="evidence" value="ECO:0007669"/>
    <property type="project" value="UniProtKB-KW"/>
</dbReference>
<reference evidence="2" key="1">
    <citation type="journal article" date="2013" name="Environ. Microbiol.">
        <title>Microbiota from the distal guts of lean and obese adolescents exhibit partial functional redundancy besides clear differences in community structure.</title>
        <authorList>
            <person name="Ferrer M."/>
            <person name="Ruiz A."/>
            <person name="Lanza F."/>
            <person name="Haange S.B."/>
            <person name="Oberbach A."/>
            <person name="Till H."/>
            <person name="Bargiela R."/>
            <person name="Campoy C."/>
            <person name="Segura M.T."/>
            <person name="Richter M."/>
            <person name="von Bergen M."/>
            <person name="Seifert J."/>
            <person name="Suarez A."/>
        </authorList>
    </citation>
    <scope>NUCLEOTIDE SEQUENCE</scope>
</reference>
<feature type="non-terminal residue" evidence="2">
    <location>
        <position position="167"/>
    </location>
</feature>
<protein>
    <submittedName>
        <fullName evidence="2">RNA methyltransferase, TrmH family</fullName>
    </submittedName>
</protein>
<gene>
    <name evidence="2" type="ORF">OBE_01422</name>
</gene>
<dbReference type="AlphaFoldDB" id="K1TQC6"/>
<dbReference type="EMBL" id="AJWZ01000942">
    <property type="protein sequence ID" value="EKC75312.1"/>
    <property type="molecule type" value="Genomic_DNA"/>
</dbReference>
<feature type="non-terminal residue" evidence="2">
    <location>
        <position position="1"/>
    </location>
</feature>
<name>K1TQC6_9ZZZZ</name>
<feature type="compositionally biased region" description="Gly residues" evidence="1">
    <location>
        <begin position="1"/>
        <end position="15"/>
    </location>
</feature>
<dbReference type="InterPro" id="IPR029064">
    <property type="entry name" value="Ribosomal_eL30-like_sf"/>
</dbReference>
<keyword evidence="2" id="KW-0489">Methyltransferase</keyword>
<keyword evidence="2" id="KW-0808">Transferase</keyword>
<comment type="caution">
    <text evidence="2">The sequence shown here is derived from an EMBL/GenBank/DDBJ whole genome shotgun (WGS) entry which is preliminary data.</text>
</comment>
<dbReference type="GO" id="GO:0008168">
    <property type="term" value="F:methyltransferase activity"/>
    <property type="evidence" value="ECO:0007669"/>
    <property type="project" value="UniProtKB-KW"/>
</dbReference>
<dbReference type="SUPFAM" id="SSF55315">
    <property type="entry name" value="L30e-like"/>
    <property type="match status" value="1"/>
</dbReference>
<feature type="region of interest" description="Disordered" evidence="1">
    <location>
        <begin position="1"/>
        <end position="35"/>
    </location>
</feature>
<sequence>YGLANGAGNGTGGKKNGLRNGSGIATIEHSENKEKTQKEINIMSEIRKIENFAAPELDVYARLSEPQLLHYYEPQPGLFLAESPRVIERALDAGYEPVSFLAGSAELAANEALFAHCPDAPVYTAETKVLEQLTGFALTRGMLCAMHRRTLPAMEEICRNARRVAIL</sequence>
<dbReference type="Gene3D" id="3.30.1330.30">
    <property type="match status" value="1"/>
</dbReference>